<name>A0A2N8PE16_STRNR</name>
<gene>
    <name evidence="3" type="ORF">AOB60_35800</name>
</gene>
<evidence type="ECO:0000313" key="3">
    <source>
        <dbReference type="EMBL" id="PNE39259.1"/>
    </source>
</evidence>
<dbReference type="EMBL" id="LJSN01000003">
    <property type="protein sequence ID" value="PNE39259.1"/>
    <property type="molecule type" value="Genomic_DNA"/>
</dbReference>
<evidence type="ECO:0000313" key="4">
    <source>
        <dbReference type="Proteomes" id="UP000236047"/>
    </source>
</evidence>
<feature type="transmembrane region" description="Helical" evidence="1">
    <location>
        <begin position="52"/>
        <end position="74"/>
    </location>
</feature>
<dbReference type="RefSeq" id="WP_102926190.1">
    <property type="nucleotide sequence ID" value="NZ_LJSN01000003.1"/>
</dbReference>
<dbReference type="InterPro" id="IPR019692">
    <property type="entry name" value="CFP-6_PH"/>
</dbReference>
<feature type="transmembrane region" description="Helical" evidence="1">
    <location>
        <begin position="188"/>
        <end position="208"/>
    </location>
</feature>
<dbReference type="Proteomes" id="UP000236047">
    <property type="component" value="Unassembled WGS sequence"/>
</dbReference>
<feature type="transmembrane region" description="Helical" evidence="1">
    <location>
        <begin position="21"/>
        <end position="40"/>
    </location>
</feature>
<keyword evidence="1" id="KW-0472">Membrane</keyword>
<evidence type="ECO:0000259" key="2">
    <source>
        <dbReference type="Pfam" id="PF10756"/>
    </source>
</evidence>
<dbReference type="AlphaFoldDB" id="A0A2N8PE16"/>
<feature type="domain" description="Low molecular weight protein antigen 6 PH" evidence="2">
    <location>
        <begin position="71"/>
        <end position="137"/>
    </location>
</feature>
<comment type="caution">
    <text evidence="3">The sequence shown here is derived from an EMBL/GenBank/DDBJ whole genome shotgun (WGS) entry which is preliminary data.</text>
</comment>
<protein>
    <recommendedName>
        <fullName evidence="2">Low molecular weight protein antigen 6 PH domain-containing protein</fullName>
    </recommendedName>
</protein>
<evidence type="ECO:0000256" key="1">
    <source>
        <dbReference type="SAM" id="Phobius"/>
    </source>
</evidence>
<organism evidence="3 4">
    <name type="scientific">Streptomyces noursei</name>
    <name type="common">Streptomyces albulus</name>
    <dbReference type="NCBI Taxonomy" id="1971"/>
    <lineage>
        <taxon>Bacteria</taxon>
        <taxon>Bacillati</taxon>
        <taxon>Actinomycetota</taxon>
        <taxon>Actinomycetes</taxon>
        <taxon>Kitasatosporales</taxon>
        <taxon>Streptomycetaceae</taxon>
        <taxon>Streptomyces</taxon>
    </lineage>
</organism>
<keyword evidence="1" id="KW-0812">Transmembrane</keyword>
<sequence length="209" mass="22342">MTSPERSTSPPQQYAERSYRSPAALVGGALLILLGLWLGVDALLRGTAAAKLTALFALLLGVPLVAAFSLRPLVRASEDRLLVRNPFRTIALPWSAVEGLRATFSAEVVTGAGTTYQLWAIPVSLRQRKKATRQAARGAGAGRPRFGLNVEAGPVPKAMADQTLAELREIKERAAHRETARGEPRVRWSYAVLVPSLVGAVGLAVMLAL</sequence>
<dbReference type="Pfam" id="PF10756">
    <property type="entry name" value="bPH_6"/>
    <property type="match status" value="1"/>
</dbReference>
<proteinExistence type="predicted"/>
<keyword evidence="1" id="KW-1133">Transmembrane helix</keyword>
<accession>A0A2N8PE16</accession>
<keyword evidence="4" id="KW-1185">Reference proteome</keyword>
<reference evidence="4" key="1">
    <citation type="submission" date="2015-09" db="EMBL/GenBank/DDBJ databases">
        <authorList>
            <person name="Graham D.E."/>
            <person name="Mahan K.M."/>
            <person name="Klingeman D.M."/>
            <person name="Fida T."/>
            <person name="Giannone R.J."/>
            <person name="Hettich R.L."/>
            <person name="Parry R.J."/>
            <person name="Spain J.C."/>
        </authorList>
    </citation>
    <scope>NUCLEOTIDE SEQUENCE [LARGE SCALE GENOMIC DNA]</scope>
    <source>
        <strain evidence="4">JCM 4701</strain>
    </source>
</reference>